<dbReference type="EMBL" id="BPLR01003573">
    <property type="protein sequence ID" value="GIX86228.1"/>
    <property type="molecule type" value="Genomic_DNA"/>
</dbReference>
<dbReference type="AlphaFoldDB" id="A0AAV4NP59"/>
<evidence type="ECO:0000313" key="2">
    <source>
        <dbReference type="EMBL" id="GIX86228.1"/>
    </source>
</evidence>
<feature type="compositionally biased region" description="Basic and acidic residues" evidence="1">
    <location>
        <begin position="1"/>
        <end position="11"/>
    </location>
</feature>
<proteinExistence type="predicted"/>
<comment type="caution">
    <text evidence="2">The sequence shown here is derived from an EMBL/GenBank/DDBJ whole genome shotgun (WGS) entry which is preliminary data.</text>
</comment>
<name>A0AAV4NP59_CAEEX</name>
<evidence type="ECO:0000313" key="3">
    <source>
        <dbReference type="Proteomes" id="UP001054945"/>
    </source>
</evidence>
<feature type="region of interest" description="Disordered" evidence="1">
    <location>
        <begin position="1"/>
        <end position="114"/>
    </location>
</feature>
<feature type="compositionally biased region" description="Basic and acidic residues" evidence="1">
    <location>
        <begin position="105"/>
        <end position="114"/>
    </location>
</feature>
<keyword evidence="3" id="KW-1185">Reference proteome</keyword>
<dbReference type="Proteomes" id="UP001054945">
    <property type="component" value="Unassembled WGS sequence"/>
</dbReference>
<evidence type="ECO:0000256" key="1">
    <source>
        <dbReference type="SAM" id="MobiDB-lite"/>
    </source>
</evidence>
<protein>
    <submittedName>
        <fullName evidence="2">Uncharacterized protein</fullName>
    </submittedName>
</protein>
<feature type="compositionally biased region" description="Basic and acidic residues" evidence="1">
    <location>
        <begin position="37"/>
        <end position="74"/>
    </location>
</feature>
<gene>
    <name evidence="2" type="ORF">CEXT_725191</name>
</gene>
<accession>A0AAV4NP59</accession>
<organism evidence="2 3">
    <name type="scientific">Caerostris extrusa</name>
    <name type="common">Bark spider</name>
    <name type="synonym">Caerostris bankana</name>
    <dbReference type="NCBI Taxonomy" id="172846"/>
    <lineage>
        <taxon>Eukaryota</taxon>
        <taxon>Metazoa</taxon>
        <taxon>Ecdysozoa</taxon>
        <taxon>Arthropoda</taxon>
        <taxon>Chelicerata</taxon>
        <taxon>Arachnida</taxon>
        <taxon>Araneae</taxon>
        <taxon>Araneomorphae</taxon>
        <taxon>Entelegynae</taxon>
        <taxon>Araneoidea</taxon>
        <taxon>Araneidae</taxon>
        <taxon>Caerostris</taxon>
    </lineage>
</organism>
<feature type="compositionally biased region" description="Basic and acidic residues" evidence="1">
    <location>
        <begin position="82"/>
        <end position="92"/>
    </location>
</feature>
<reference evidence="2 3" key="1">
    <citation type="submission" date="2021-06" db="EMBL/GenBank/DDBJ databases">
        <title>Caerostris extrusa draft genome.</title>
        <authorList>
            <person name="Kono N."/>
            <person name="Arakawa K."/>
        </authorList>
    </citation>
    <scope>NUCLEOTIDE SEQUENCE [LARGE SCALE GENOMIC DNA]</scope>
</reference>
<sequence length="114" mass="12787">MFDSFKHDNAENRNVTSETAVESKIEVKVTPCTEGEAQSKDSKFNMKKMFDSFKHDSSEKKPDISIDAKSKEKNLSSSTSPKEIESTSKDSKSNISKMFGSFKQDPSEKKAYTS</sequence>